<dbReference type="Proteomes" id="UP000253831">
    <property type="component" value="Unassembled WGS sequence"/>
</dbReference>
<dbReference type="EMBL" id="QPGA01000005">
    <property type="protein sequence ID" value="RDE51703.1"/>
    <property type="molecule type" value="Genomic_DNA"/>
</dbReference>
<sequence>MASALLVSIDVWPPGTIDLFRAGARRAHRYCVFEVETRQPVPGRWRAFLALLVAISGGRSQGKKKRGSLEPR</sequence>
<name>A0A369XNJ7_9PROT</name>
<evidence type="ECO:0000313" key="2">
    <source>
        <dbReference type="Proteomes" id="UP000253831"/>
    </source>
</evidence>
<proteinExistence type="predicted"/>
<reference evidence="1 2" key="1">
    <citation type="submission" date="2018-05" db="EMBL/GenBank/DDBJ databases">
        <title>Integrated omic analyses show evidence that a Ca. Accumulibacter phosphatis strain performs denitrification under micro-aerobic conditions.</title>
        <authorList>
            <person name="Camejo P.Y."/>
            <person name="Katherine M.D."/>
            <person name="Daniel N.R."/>
        </authorList>
    </citation>
    <scope>NUCLEOTIDE SEQUENCE [LARGE SCALE GENOMIC DNA]</scope>
    <source>
        <strain evidence="1">UW-LDO-IC</strain>
    </source>
</reference>
<gene>
    <name evidence="1" type="ORF">DVS81_04845</name>
</gene>
<dbReference type="AlphaFoldDB" id="A0A369XNJ7"/>
<comment type="caution">
    <text evidence="1">The sequence shown here is derived from an EMBL/GenBank/DDBJ whole genome shotgun (WGS) entry which is preliminary data.</text>
</comment>
<evidence type="ECO:0000313" key="1">
    <source>
        <dbReference type="EMBL" id="RDE51703.1"/>
    </source>
</evidence>
<organism evidence="1 2">
    <name type="scientific">Candidatus Accumulibacter meliphilus</name>
    <dbReference type="NCBI Taxonomy" id="2211374"/>
    <lineage>
        <taxon>Bacteria</taxon>
        <taxon>Pseudomonadati</taxon>
        <taxon>Pseudomonadota</taxon>
        <taxon>Betaproteobacteria</taxon>
        <taxon>Candidatus Accumulibacter</taxon>
    </lineage>
</organism>
<protein>
    <submittedName>
        <fullName evidence="1">Uncharacterized protein</fullName>
    </submittedName>
</protein>
<accession>A0A369XNJ7</accession>